<dbReference type="InterPro" id="IPR050747">
    <property type="entry name" value="Mitochondrial_chaperone_BCS1"/>
</dbReference>
<dbReference type="InterPro" id="IPR057495">
    <property type="entry name" value="AAA_lid_BCS1"/>
</dbReference>
<dbReference type="Proteomes" id="UP001358614">
    <property type="component" value="Chromosome 1"/>
</dbReference>
<dbReference type="Pfam" id="PF08740">
    <property type="entry name" value="BCS1_N"/>
    <property type="match status" value="1"/>
</dbReference>
<dbReference type="InterPro" id="IPR003959">
    <property type="entry name" value="ATPase_AAA_core"/>
</dbReference>
<feature type="compositionally biased region" description="Basic and acidic residues" evidence="12">
    <location>
        <begin position="132"/>
        <end position="146"/>
    </location>
</feature>
<dbReference type="InterPro" id="IPR003593">
    <property type="entry name" value="AAA+_ATPase"/>
</dbReference>
<dbReference type="KEGG" id="ker:91098877"/>
<feature type="region of interest" description="Disordered" evidence="12">
    <location>
        <begin position="350"/>
        <end position="422"/>
    </location>
</feature>
<evidence type="ECO:0008006" key="17">
    <source>
        <dbReference type="Google" id="ProtNLM"/>
    </source>
</evidence>
<feature type="compositionally biased region" description="Polar residues" evidence="12">
    <location>
        <begin position="546"/>
        <end position="555"/>
    </location>
</feature>
<evidence type="ECO:0000256" key="9">
    <source>
        <dbReference type="ARBA" id="ARBA00023128"/>
    </source>
</evidence>
<keyword evidence="16" id="KW-1185">Reference proteome</keyword>
<comment type="subcellular location">
    <subcellularLocation>
        <location evidence="1">Mitochondrion inner membrane</location>
        <topology evidence="1">Single-pass membrane protein</topology>
    </subcellularLocation>
</comment>
<evidence type="ECO:0000256" key="4">
    <source>
        <dbReference type="ARBA" id="ARBA00022741"/>
    </source>
</evidence>
<protein>
    <recommendedName>
        <fullName evidence="17">AAA+ ATPase domain-containing protein</fullName>
    </recommendedName>
</protein>
<dbReference type="SUPFAM" id="SSF52540">
    <property type="entry name" value="P-loop containing nucleoside triphosphate hydrolases"/>
    <property type="match status" value="2"/>
</dbReference>
<evidence type="ECO:0000256" key="12">
    <source>
        <dbReference type="SAM" id="MobiDB-lite"/>
    </source>
</evidence>
<sequence length="801" mass="88549">MSKIKISRPKTSISLGRLQGEARRYFGSNPILLEAGKVVLAAVMVEVTRRVTSSINNAINQGLLLRATIPSSDPAYDWLIHFIRHHTSTLSKSTKDSIPFWADYLEAMYPTGRYPPKEMIIRSKLPTNAPLKTEEHGDPNDPSRTNEEVELFTLPTKTINMDIPFEGHTFHFVLETNSGQKERNLKISVSSFSRSREIFHSLIYHSRTLYLAKSHSRLSIYIPRLTTHWWVGSWNLTSFKSIRPWESVFLPQSVKDGVLRDTREFLENKQFYQDRGLPWRRGWLLYGLPGTGKTSLITALASHFKLGIYIVNVGAKGLDDEVLMKLVMDCPKKCILLFEDIDCAFRSRKKGAPTVGLPPPPASPKKKVKRKSLSNISAPTSVLDDTVVEGGTSATASNSTAEQKISDQAPNSAPAMEGTGVTENTLDPMLATVTSPGKPLNTGLINVAAQHLDDQADKDPKGVLSPIQNQEPVNGSTTASDKPKSSDKPNSHADEPQDASLTKQETTEVKTTTGTSPTEAKEKTEESITATSATSTDKTKEDDTQIELSTSGKGEWTTFSSQYQREEEERNRSSVTLSGLLNAIDGLAASEGRILFCTTNHVRRIDPALSRPGRCDVWVEFTHATRDQAYDLFMYFYRPRPSDENGNTIELPLIPPTSPAFGEDYASSLPKKLHTQERDDEESIYESSLSTPSSSPIISSPNSSAPSTAISRATSSTTLDTEITIPEHGIGTETETFRGENARDDLEILANHFADSLPENRLTISALQGYLMGYKLNPARASEKFAEWVHVGCPQGLEMIR</sequence>
<proteinExistence type="inferred from homology"/>
<evidence type="ECO:0000313" key="15">
    <source>
        <dbReference type="EMBL" id="WWD02035.1"/>
    </source>
</evidence>
<evidence type="ECO:0000256" key="5">
    <source>
        <dbReference type="ARBA" id="ARBA00022792"/>
    </source>
</evidence>
<feature type="region of interest" description="Disordered" evidence="12">
    <location>
        <begin position="127"/>
        <end position="146"/>
    </location>
</feature>
<feature type="compositionally biased region" description="Low complexity" evidence="12">
    <location>
        <begin position="685"/>
        <end position="717"/>
    </location>
</feature>
<organism evidence="15 16">
    <name type="scientific">Kwoniella europaea PYCC6329</name>
    <dbReference type="NCBI Taxonomy" id="1423913"/>
    <lineage>
        <taxon>Eukaryota</taxon>
        <taxon>Fungi</taxon>
        <taxon>Dikarya</taxon>
        <taxon>Basidiomycota</taxon>
        <taxon>Agaricomycotina</taxon>
        <taxon>Tremellomycetes</taxon>
        <taxon>Tremellales</taxon>
        <taxon>Cryptococcaceae</taxon>
        <taxon>Kwoniella</taxon>
    </lineage>
</organism>
<evidence type="ECO:0000259" key="14">
    <source>
        <dbReference type="SMART" id="SM01024"/>
    </source>
</evidence>
<evidence type="ECO:0000256" key="3">
    <source>
        <dbReference type="ARBA" id="ARBA00022692"/>
    </source>
</evidence>
<keyword evidence="6" id="KW-0378">Hydrolase</keyword>
<dbReference type="Pfam" id="PF25426">
    <property type="entry name" value="AAA_lid_BCS1"/>
    <property type="match status" value="1"/>
</dbReference>
<dbReference type="SMART" id="SM00382">
    <property type="entry name" value="AAA"/>
    <property type="match status" value="1"/>
</dbReference>
<dbReference type="Gene3D" id="3.40.50.300">
    <property type="entry name" value="P-loop containing nucleotide triphosphate hydrolases"/>
    <property type="match status" value="2"/>
</dbReference>
<dbReference type="GO" id="GO:0005524">
    <property type="term" value="F:ATP binding"/>
    <property type="evidence" value="ECO:0007669"/>
    <property type="project" value="UniProtKB-KW"/>
</dbReference>
<dbReference type="RefSeq" id="XP_066080002.1">
    <property type="nucleotide sequence ID" value="XM_066223905.1"/>
</dbReference>
<dbReference type="PANTHER" id="PTHR23070">
    <property type="entry name" value="BCS1 AAA-TYPE ATPASE"/>
    <property type="match status" value="1"/>
</dbReference>
<evidence type="ECO:0000256" key="10">
    <source>
        <dbReference type="ARBA" id="ARBA00023136"/>
    </source>
</evidence>
<keyword evidence="10" id="KW-0472">Membrane</keyword>
<dbReference type="AlphaFoldDB" id="A0AAX4K8U0"/>
<dbReference type="Pfam" id="PF00004">
    <property type="entry name" value="AAA"/>
    <property type="match status" value="2"/>
</dbReference>
<comment type="catalytic activity">
    <reaction evidence="11">
        <text>ATP + H2O = ADP + phosphate + H(+)</text>
        <dbReference type="Rhea" id="RHEA:13065"/>
        <dbReference type="ChEBI" id="CHEBI:15377"/>
        <dbReference type="ChEBI" id="CHEBI:15378"/>
        <dbReference type="ChEBI" id="CHEBI:30616"/>
        <dbReference type="ChEBI" id="CHEBI:43474"/>
        <dbReference type="ChEBI" id="CHEBI:456216"/>
    </reaction>
    <physiologicalReaction direction="left-to-right" evidence="11">
        <dbReference type="Rhea" id="RHEA:13066"/>
    </physiologicalReaction>
</comment>
<evidence type="ECO:0000256" key="7">
    <source>
        <dbReference type="ARBA" id="ARBA00022840"/>
    </source>
</evidence>
<gene>
    <name evidence="15" type="ORF">V865_000073</name>
</gene>
<feature type="compositionally biased region" description="Basic and acidic residues" evidence="12">
    <location>
        <begin position="481"/>
        <end position="495"/>
    </location>
</feature>
<keyword evidence="8" id="KW-1133">Transmembrane helix</keyword>
<evidence type="ECO:0000256" key="6">
    <source>
        <dbReference type="ARBA" id="ARBA00022801"/>
    </source>
</evidence>
<feature type="region of interest" description="Disordered" evidence="12">
    <location>
        <begin position="672"/>
        <end position="717"/>
    </location>
</feature>
<comment type="similarity">
    <text evidence="2">Belongs to the AAA ATPase family. BCS1 subfamily.</text>
</comment>
<feature type="domain" description="AAA+ ATPase" evidence="13">
    <location>
        <begin position="279"/>
        <end position="623"/>
    </location>
</feature>
<feature type="compositionally biased region" description="Polar residues" evidence="12">
    <location>
        <begin position="466"/>
        <end position="479"/>
    </location>
</feature>
<feature type="compositionally biased region" description="Low complexity" evidence="12">
    <location>
        <begin position="509"/>
        <end position="518"/>
    </location>
</feature>
<dbReference type="InterPro" id="IPR027417">
    <property type="entry name" value="P-loop_NTPase"/>
</dbReference>
<name>A0AAX4K8U0_9TREE</name>
<dbReference type="GeneID" id="91098877"/>
<keyword evidence="9" id="KW-0496">Mitochondrion</keyword>
<evidence type="ECO:0000256" key="11">
    <source>
        <dbReference type="ARBA" id="ARBA00048778"/>
    </source>
</evidence>
<evidence type="ECO:0000256" key="8">
    <source>
        <dbReference type="ARBA" id="ARBA00022989"/>
    </source>
</evidence>
<keyword evidence="5" id="KW-0999">Mitochondrion inner membrane</keyword>
<evidence type="ECO:0000313" key="16">
    <source>
        <dbReference type="Proteomes" id="UP001358614"/>
    </source>
</evidence>
<evidence type="ECO:0000256" key="1">
    <source>
        <dbReference type="ARBA" id="ARBA00004434"/>
    </source>
</evidence>
<accession>A0AAX4K8U0</accession>
<dbReference type="InterPro" id="IPR014851">
    <property type="entry name" value="BCS1_N"/>
</dbReference>
<feature type="domain" description="BCS1 N-terminal" evidence="14">
    <location>
        <begin position="39"/>
        <end position="248"/>
    </location>
</feature>
<keyword evidence="7" id="KW-0067">ATP-binding</keyword>
<keyword evidence="4" id="KW-0547">Nucleotide-binding</keyword>
<dbReference type="SMART" id="SM01024">
    <property type="entry name" value="BCS1_N"/>
    <property type="match status" value="1"/>
</dbReference>
<dbReference type="GO" id="GO:0016887">
    <property type="term" value="F:ATP hydrolysis activity"/>
    <property type="evidence" value="ECO:0007669"/>
    <property type="project" value="InterPro"/>
</dbReference>
<reference evidence="15 16" key="1">
    <citation type="submission" date="2024-01" db="EMBL/GenBank/DDBJ databases">
        <title>Comparative genomics of Cryptococcus and Kwoniella reveals pathogenesis evolution and contrasting modes of karyotype evolution via chromosome fusion or intercentromeric recombination.</title>
        <authorList>
            <person name="Coelho M.A."/>
            <person name="David-Palma M."/>
            <person name="Shea T."/>
            <person name="Bowers K."/>
            <person name="McGinley-Smith S."/>
            <person name="Mohammad A.W."/>
            <person name="Gnirke A."/>
            <person name="Yurkov A.M."/>
            <person name="Nowrousian M."/>
            <person name="Sun S."/>
            <person name="Cuomo C.A."/>
            <person name="Heitman J."/>
        </authorList>
    </citation>
    <scope>NUCLEOTIDE SEQUENCE [LARGE SCALE GENOMIC DNA]</scope>
    <source>
        <strain evidence="15 16">PYCC6329</strain>
    </source>
</reference>
<evidence type="ECO:0000256" key="2">
    <source>
        <dbReference type="ARBA" id="ARBA00007448"/>
    </source>
</evidence>
<dbReference type="PROSITE" id="PS00674">
    <property type="entry name" value="AAA"/>
    <property type="match status" value="1"/>
</dbReference>
<feature type="compositionally biased region" description="Low complexity" evidence="12">
    <location>
        <begin position="527"/>
        <end position="536"/>
    </location>
</feature>
<dbReference type="InterPro" id="IPR003960">
    <property type="entry name" value="ATPase_AAA_CS"/>
</dbReference>
<evidence type="ECO:0000259" key="13">
    <source>
        <dbReference type="SMART" id="SM00382"/>
    </source>
</evidence>
<feature type="compositionally biased region" description="Polar residues" evidence="12">
    <location>
        <begin position="392"/>
        <end position="411"/>
    </location>
</feature>
<dbReference type="EMBL" id="CP144089">
    <property type="protein sequence ID" value="WWD02035.1"/>
    <property type="molecule type" value="Genomic_DNA"/>
</dbReference>
<keyword evidence="3" id="KW-0812">Transmembrane</keyword>
<feature type="region of interest" description="Disordered" evidence="12">
    <location>
        <begin position="456"/>
        <end position="555"/>
    </location>
</feature>
<dbReference type="GO" id="GO:0005743">
    <property type="term" value="C:mitochondrial inner membrane"/>
    <property type="evidence" value="ECO:0007669"/>
    <property type="project" value="UniProtKB-SubCell"/>
</dbReference>